<evidence type="ECO:0000256" key="1">
    <source>
        <dbReference type="SAM" id="Coils"/>
    </source>
</evidence>
<gene>
    <name evidence="3" type="ORF">BJ508DRAFT_181525</name>
</gene>
<feature type="compositionally biased region" description="Pro residues" evidence="2">
    <location>
        <begin position="707"/>
        <end position="730"/>
    </location>
</feature>
<feature type="compositionally biased region" description="Basic and acidic residues" evidence="2">
    <location>
        <begin position="291"/>
        <end position="304"/>
    </location>
</feature>
<feature type="region of interest" description="Disordered" evidence="2">
    <location>
        <begin position="569"/>
        <end position="591"/>
    </location>
</feature>
<feature type="compositionally biased region" description="Basic and acidic residues" evidence="2">
    <location>
        <begin position="631"/>
        <end position="641"/>
    </location>
</feature>
<dbReference type="AlphaFoldDB" id="A0A3N4HUG3"/>
<evidence type="ECO:0000313" key="4">
    <source>
        <dbReference type="Proteomes" id="UP000275078"/>
    </source>
</evidence>
<reference evidence="3 4" key="1">
    <citation type="journal article" date="2018" name="Nat. Ecol. Evol.">
        <title>Pezizomycetes genomes reveal the molecular basis of ectomycorrhizal truffle lifestyle.</title>
        <authorList>
            <person name="Murat C."/>
            <person name="Payen T."/>
            <person name="Noel B."/>
            <person name="Kuo A."/>
            <person name="Morin E."/>
            <person name="Chen J."/>
            <person name="Kohler A."/>
            <person name="Krizsan K."/>
            <person name="Balestrini R."/>
            <person name="Da Silva C."/>
            <person name="Montanini B."/>
            <person name="Hainaut M."/>
            <person name="Levati E."/>
            <person name="Barry K.W."/>
            <person name="Belfiori B."/>
            <person name="Cichocki N."/>
            <person name="Clum A."/>
            <person name="Dockter R.B."/>
            <person name="Fauchery L."/>
            <person name="Guy J."/>
            <person name="Iotti M."/>
            <person name="Le Tacon F."/>
            <person name="Lindquist E.A."/>
            <person name="Lipzen A."/>
            <person name="Malagnac F."/>
            <person name="Mello A."/>
            <person name="Molinier V."/>
            <person name="Miyauchi S."/>
            <person name="Poulain J."/>
            <person name="Riccioni C."/>
            <person name="Rubini A."/>
            <person name="Sitrit Y."/>
            <person name="Splivallo R."/>
            <person name="Traeger S."/>
            <person name="Wang M."/>
            <person name="Zifcakova L."/>
            <person name="Wipf D."/>
            <person name="Zambonelli A."/>
            <person name="Paolocci F."/>
            <person name="Nowrousian M."/>
            <person name="Ottonello S."/>
            <person name="Baldrian P."/>
            <person name="Spatafora J.W."/>
            <person name="Henrissat B."/>
            <person name="Nagy L.G."/>
            <person name="Aury J.M."/>
            <person name="Wincker P."/>
            <person name="Grigoriev I.V."/>
            <person name="Bonfante P."/>
            <person name="Martin F.M."/>
        </authorList>
    </citation>
    <scope>NUCLEOTIDE SEQUENCE [LARGE SCALE GENOMIC DNA]</scope>
    <source>
        <strain evidence="3 4">RN42</strain>
    </source>
</reference>
<feature type="coiled-coil region" evidence="1">
    <location>
        <begin position="842"/>
        <end position="876"/>
    </location>
</feature>
<feature type="compositionally biased region" description="Low complexity" evidence="2">
    <location>
        <begin position="648"/>
        <end position="659"/>
    </location>
</feature>
<feature type="compositionally biased region" description="Low complexity" evidence="2">
    <location>
        <begin position="474"/>
        <end position="505"/>
    </location>
</feature>
<sequence>MKFLPHNSSQPTTRPPPSLSSTTPPQPTTEFLLAYFSNLSVSSSSSQLKPKNRPSRPKHSSSALPAQSTSSRSDHPSKPCQLLEASSPAAKTPHPHPHLATKKLTFRTHKNPQNAYSAVSSMTKNERSKALSDRIEYPAGRGGRGANRGGGAGGRNRGGHHGNNNHNHNNHRNAVRDVADELREGAPQPKEPSILDRVTVPEPRNQEQRNLEALIEGQGMERKRRMSEQEGGWGRDREDKRHQIHSPTYTHRDLPHHRVRPPPSTYDSYDSYHPRHPPSPPRYYTRPLTPPRDRERDREREPHHNRSFSHHQQGQPHPGYKQPPRAERADRYRPSPPPHSPIDRERRRSISPPRPPPNARPQPQRSQSNQHPRKEAIELFPDRPLPPTPVTPTVPQAGFGRPNEKGKNAGGNKNPRPTLTVSTATNGTSGRPGTATSTSASTVPAATPKVSKGPAKNGPKNTNGTQQAVAKNPTTTTTSVTTASEAAQGSGNGQAAGQAATMTSTDLLGSGPADEATVVTTKPKPIVRLPQTALQSKVRALPPKPAAPASAPTPTATEILLRSVENTAKVNGLPPPEPAQQVNVQATEKAPTPQIPLQALQRLSTNQPAPASTAKPTIPQTSAPISPIIKLEPHIKSEIKSEATTPHLLSPTRATSTPSLPAPPPPTPMDPTRPVDRLFDFLSGETSKANNRSSAESSASSGTPPATILPPPPITAKPLPTPTQSRPPSPTRETPKPALKTPLEEPNPMDIIGSPLTARNAFPKLEDRYKTRIIGLQNENKILRDQLDAMRSEADQVGEESAHYHALCLQKDKELAEARAMLEKNTIVKQRDAEIKALYTKLEEEAALRRVAEEKIRALEAEVAMERERRAKWERDVDVLSEIVARNQFATQMDTGP</sequence>
<feature type="compositionally biased region" description="Pro residues" evidence="2">
    <location>
        <begin position="383"/>
        <end position="392"/>
    </location>
</feature>
<feature type="region of interest" description="Disordered" evidence="2">
    <location>
        <begin position="103"/>
        <end position="524"/>
    </location>
</feature>
<feature type="region of interest" description="Disordered" evidence="2">
    <location>
        <begin position="42"/>
        <end position="81"/>
    </location>
</feature>
<proteinExistence type="predicted"/>
<feature type="compositionally biased region" description="Pro residues" evidence="2">
    <location>
        <begin position="660"/>
        <end position="671"/>
    </location>
</feature>
<feature type="compositionally biased region" description="Polar residues" evidence="2">
    <location>
        <begin position="111"/>
        <end position="123"/>
    </location>
</feature>
<feature type="compositionally biased region" description="Polar residues" evidence="2">
    <location>
        <begin position="459"/>
        <end position="473"/>
    </location>
</feature>
<feature type="region of interest" description="Disordered" evidence="2">
    <location>
        <begin position="1"/>
        <end position="30"/>
    </location>
</feature>
<evidence type="ECO:0000313" key="3">
    <source>
        <dbReference type="EMBL" id="RPA76706.1"/>
    </source>
</evidence>
<feature type="compositionally biased region" description="Polar residues" evidence="2">
    <location>
        <begin position="415"/>
        <end position="426"/>
    </location>
</feature>
<feature type="compositionally biased region" description="Polar residues" evidence="2">
    <location>
        <begin position="604"/>
        <end position="624"/>
    </location>
</feature>
<feature type="compositionally biased region" description="Basic residues" evidence="2">
    <location>
        <begin position="50"/>
        <end position="59"/>
    </location>
</feature>
<keyword evidence="4" id="KW-1185">Reference proteome</keyword>
<dbReference type="EMBL" id="ML119739">
    <property type="protein sequence ID" value="RPA76706.1"/>
    <property type="molecule type" value="Genomic_DNA"/>
</dbReference>
<feature type="region of interest" description="Disordered" evidence="2">
    <location>
        <begin position="604"/>
        <end position="755"/>
    </location>
</feature>
<dbReference type="Proteomes" id="UP000275078">
    <property type="component" value="Unassembled WGS sequence"/>
</dbReference>
<feature type="coiled-coil region" evidence="1">
    <location>
        <begin position="773"/>
        <end position="800"/>
    </location>
</feature>
<dbReference type="STRING" id="1160509.A0A3N4HUG3"/>
<feature type="compositionally biased region" description="Low complexity" evidence="2">
    <location>
        <begin position="60"/>
        <end position="71"/>
    </location>
</feature>
<feature type="compositionally biased region" description="Basic and acidic residues" evidence="2">
    <location>
        <begin position="174"/>
        <end position="184"/>
    </location>
</feature>
<accession>A0A3N4HUG3</accession>
<keyword evidence="1" id="KW-0175">Coiled coil</keyword>
<protein>
    <submittedName>
        <fullName evidence="3">Uncharacterized protein</fullName>
    </submittedName>
</protein>
<feature type="compositionally biased region" description="Low complexity" evidence="2">
    <location>
        <begin position="687"/>
        <end position="706"/>
    </location>
</feature>
<evidence type="ECO:0000256" key="2">
    <source>
        <dbReference type="SAM" id="MobiDB-lite"/>
    </source>
</evidence>
<feature type="compositionally biased region" description="Basic and acidic residues" evidence="2">
    <location>
        <begin position="372"/>
        <end position="381"/>
    </location>
</feature>
<feature type="compositionally biased region" description="Basic and acidic residues" evidence="2">
    <location>
        <begin position="124"/>
        <end position="136"/>
    </location>
</feature>
<organism evidence="3 4">
    <name type="scientific">Ascobolus immersus RN42</name>
    <dbReference type="NCBI Taxonomy" id="1160509"/>
    <lineage>
        <taxon>Eukaryota</taxon>
        <taxon>Fungi</taxon>
        <taxon>Dikarya</taxon>
        <taxon>Ascomycota</taxon>
        <taxon>Pezizomycotina</taxon>
        <taxon>Pezizomycetes</taxon>
        <taxon>Pezizales</taxon>
        <taxon>Ascobolaceae</taxon>
        <taxon>Ascobolus</taxon>
    </lineage>
</organism>
<feature type="compositionally biased region" description="Basic and acidic residues" evidence="2">
    <location>
        <begin position="324"/>
        <end position="333"/>
    </location>
</feature>
<feature type="compositionally biased region" description="Gly residues" evidence="2">
    <location>
        <begin position="140"/>
        <end position="156"/>
    </location>
</feature>
<feature type="compositionally biased region" description="Low complexity" evidence="2">
    <location>
        <begin position="427"/>
        <end position="448"/>
    </location>
</feature>
<name>A0A3N4HUG3_ASCIM</name>